<evidence type="ECO:0000313" key="5">
    <source>
        <dbReference type="Proteomes" id="UP000267187"/>
    </source>
</evidence>
<dbReference type="PANTHER" id="PTHR37423:SF2">
    <property type="entry name" value="MEMBRANE-BOUND LYTIC MUREIN TRANSGLYCOSYLASE C"/>
    <property type="match status" value="1"/>
</dbReference>
<reference evidence="4 5" key="1">
    <citation type="submission" date="2018-10" db="EMBL/GenBank/DDBJ databases">
        <title>Genomic Encyclopedia of Type Strains, Phase IV (KMG-IV): sequencing the most valuable type-strain genomes for metagenomic binning, comparative biology and taxonomic classification.</title>
        <authorList>
            <person name="Goeker M."/>
        </authorList>
    </citation>
    <scope>NUCLEOTIDE SEQUENCE [LARGE SCALE GENOMIC DNA]</scope>
    <source>
        <strain evidence="4 5">DSM 25080</strain>
    </source>
</reference>
<dbReference type="Pfam" id="PF01464">
    <property type="entry name" value="SLT"/>
    <property type="match status" value="1"/>
</dbReference>
<dbReference type="PANTHER" id="PTHR37423">
    <property type="entry name" value="SOLUBLE LYTIC MUREIN TRANSGLYCOSYLASE-RELATED"/>
    <property type="match status" value="1"/>
</dbReference>
<dbReference type="Proteomes" id="UP000267187">
    <property type="component" value="Unassembled WGS sequence"/>
</dbReference>
<organism evidence="4 5">
    <name type="scientific">Umboniibacter marinipuniceus</name>
    <dbReference type="NCBI Taxonomy" id="569599"/>
    <lineage>
        <taxon>Bacteria</taxon>
        <taxon>Pseudomonadati</taxon>
        <taxon>Pseudomonadota</taxon>
        <taxon>Gammaproteobacteria</taxon>
        <taxon>Cellvibrionales</taxon>
        <taxon>Cellvibrionaceae</taxon>
        <taxon>Umboniibacter</taxon>
    </lineage>
</organism>
<dbReference type="Gene3D" id="1.10.530.10">
    <property type="match status" value="1"/>
</dbReference>
<comment type="similarity">
    <text evidence="1">Belongs to the transglycosylase Slt family.</text>
</comment>
<dbReference type="InterPro" id="IPR023346">
    <property type="entry name" value="Lysozyme-like_dom_sf"/>
</dbReference>
<evidence type="ECO:0000259" key="3">
    <source>
        <dbReference type="Pfam" id="PF01464"/>
    </source>
</evidence>
<dbReference type="AlphaFoldDB" id="A0A3M0AJP0"/>
<comment type="caution">
    <text evidence="4">The sequence shown here is derived from an EMBL/GenBank/DDBJ whole genome shotgun (WGS) entry which is preliminary data.</text>
</comment>
<accession>A0A3M0AJP0</accession>
<dbReference type="InterPro" id="IPR008258">
    <property type="entry name" value="Transglycosylase_SLT_dom_1"/>
</dbReference>
<evidence type="ECO:0000313" key="4">
    <source>
        <dbReference type="EMBL" id="RMA79262.1"/>
    </source>
</evidence>
<protein>
    <submittedName>
        <fullName evidence="4">Transglycosylase-like protein with SLT domain</fullName>
    </submittedName>
</protein>
<keyword evidence="2" id="KW-0732">Signal</keyword>
<feature type="signal peptide" evidence="2">
    <location>
        <begin position="1"/>
        <end position="24"/>
    </location>
</feature>
<dbReference type="EMBL" id="REFJ01000004">
    <property type="protein sequence ID" value="RMA79262.1"/>
    <property type="molecule type" value="Genomic_DNA"/>
</dbReference>
<feature type="domain" description="Transglycosylase SLT" evidence="3">
    <location>
        <begin position="81"/>
        <end position="172"/>
    </location>
</feature>
<keyword evidence="5" id="KW-1185">Reference proteome</keyword>
<name>A0A3M0AJP0_9GAMM</name>
<feature type="chain" id="PRO_5018113708" evidence="2">
    <location>
        <begin position="25"/>
        <end position="198"/>
    </location>
</feature>
<gene>
    <name evidence="4" type="ORF">DFR27_1701</name>
</gene>
<evidence type="ECO:0000256" key="2">
    <source>
        <dbReference type="SAM" id="SignalP"/>
    </source>
</evidence>
<evidence type="ECO:0000256" key="1">
    <source>
        <dbReference type="ARBA" id="ARBA00007734"/>
    </source>
</evidence>
<dbReference type="SUPFAM" id="SSF53955">
    <property type="entry name" value="Lysozyme-like"/>
    <property type="match status" value="1"/>
</dbReference>
<proteinExistence type="inferred from homology"/>
<sequence>MLTAKPLVLALSVWAGALATSASASEPALSPSERDQMNSAIISELPHLSPLEIDLWLVTALPLVEQYNEADAEEILKNVLVAAHANNVPPDLVLAIMEIESHFDRFAISRVGALGIMQIMPFWIDEIGTANDNLMQIDTNVRYGCAILRHYLDKHDNSWHLALAAYNGSSGRFTYSEKVMNVWSLRWKYTRLEDPQSP</sequence>